<feature type="region of interest" description="Disordered" evidence="3">
    <location>
        <begin position="1"/>
        <end position="140"/>
    </location>
</feature>
<accession>A0A2A9NSK7</accession>
<name>A0A2A9NSK7_9AGAR</name>
<evidence type="ECO:0000256" key="1">
    <source>
        <dbReference type="ARBA" id="ARBA00022884"/>
    </source>
</evidence>
<feature type="compositionally biased region" description="Gly residues" evidence="3">
    <location>
        <begin position="35"/>
        <end position="49"/>
    </location>
</feature>
<reference evidence="5 6" key="1">
    <citation type="submission" date="2014-02" db="EMBL/GenBank/DDBJ databases">
        <title>Transposable element dynamics among asymbiotic and ectomycorrhizal Amanita fungi.</title>
        <authorList>
            <consortium name="DOE Joint Genome Institute"/>
            <person name="Hess J."/>
            <person name="Skrede I."/>
            <person name="Wolfe B."/>
            <person name="LaButti K."/>
            <person name="Ohm R.A."/>
            <person name="Grigoriev I.V."/>
            <person name="Pringle A."/>
        </authorList>
    </citation>
    <scope>NUCLEOTIDE SEQUENCE [LARGE SCALE GENOMIC DNA]</scope>
    <source>
        <strain evidence="5 6">SKay4041</strain>
    </source>
</reference>
<dbReference type="CDD" id="cd12276">
    <property type="entry name" value="RRM2_MEI2_EAR1_like"/>
    <property type="match status" value="1"/>
</dbReference>
<dbReference type="Proteomes" id="UP000242287">
    <property type="component" value="Unassembled WGS sequence"/>
</dbReference>
<evidence type="ECO:0000313" key="5">
    <source>
        <dbReference type="EMBL" id="PFH52324.1"/>
    </source>
</evidence>
<dbReference type="SMART" id="SM00360">
    <property type="entry name" value="RRM"/>
    <property type="match status" value="2"/>
</dbReference>
<dbReference type="InterPro" id="IPR000504">
    <property type="entry name" value="RRM_dom"/>
</dbReference>
<evidence type="ECO:0000259" key="4">
    <source>
        <dbReference type="PROSITE" id="PS50102"/>
    </source>
</evidence>
<keyword evidence="1 2" id="KW-0694">RNA-binding</keyword>
<proteinExistence type="predicted"/>
<dbReference type="AlphaFoldDB" id="A0A2A9NSK7"/>
<dbReference type="InterPro" id="IPR012677">
    <property type="entry name" value="Nucleotide-bd_a/b_plait_sf"/>
</dbReference>
<sequence length="344" mass="39124">MNRHHPYGASFDNSSPRRGTFSGPGPDRSHRFQERGGGPTRGRGFGRGRGSYSHYDGNMSHQNSYDQSSSQGDIGIYSNYDSQGSSQDSYYANNYGSTIPPQYPTAPANAYSQGYDGPGSAYDDDTELNRGHRRPFRGGRDEKVHDSIIEERIQRERPCRTLFIRNIKASCTQNHVRRLFEEHGDIKTFFDLISTRGMVFVTYYDLRAAERARERLQGSEISGRPIDVHYSLPRDDHGKGGDREKNQQFQGVLQVTLRNSASGQLIDDNEVRRKFQQFGDVKSVTPIGDRSDSRYVEFYDTRACDEAYDRLRHQGLQDGVMDIIFAWDVNDGPVSSQRYVLDLL</sequence>
<dbReference type="InterPro" id="IPR035979">
    <property type="entry name" value="RBD_domain_sf"/>
</dbReference>
<organism evidence="5 6">
    <name type="scientific">Amanita thiersii Skay4041</name>
    <dbReference type="NCBI Taxonomy" id="703135"/>
    <lineage>
        <taxon>Eukaryota</taxon>
        <taxon>Fungi</taxon>
        <taxon>Dikarya</taxon>
        <taxon>Basidiomycota</taxon>
        <taxon>Agaricomycotina</taxon>
        <taxon>Agaricomycetes</taxon>
        <taxon>Agaricomycetidae</taxon>
        <taxon>Agaricales</taxon>
        <taxon>Pluteineae</taxon>
        <taxon>Amanitaceae</taxon>
        <taxon>Amanita</taxon>
    </lineage>
</organism>
<dbReference type="OrthoDB" id="439808at2759"/>
<dbReference type="SUPFAM" id="SSF54928">
    <property type="entry name" value="RNA-binding domain, RBD"/>
    <property type="match status" value="1"/>
</dbReference>
<evidence type="ECO:0000256" key="3">
    <source>
        <dbReference type="SAM" id="MobiDB-lite"/>
    </source>
</evidence>
<protein>
    <recommendedName>
        <fullName evidence="4">RRM domain-containing protein</fullName>
    </recommendedName>
</protein>
<gene>
    <name evidence="5" type="ORF">AMATHDRAFT_140480</name>
</gene>
<dbReference type="Pfam" id="PF00076">
    <property type="entry name" value="RRM_1"/>
    <property type="match status" value="1"/>
</dbReference>
<evidence type="ECO:0000256" key="2">
    <source>
        <dbReference type="PROSITE-ProRule" id="PRU00176"/>
    </source>
</evidence>
<dbReference type="STRING" id="703135.A0A2A9NSK7"/>
<feature type="compositionally biased region" description="Low complexity" evidence="3">
    <location>
        <begin position="77"/>
        <end position="91"/>
    </location>
</feature>
<dbReference type="PANTHER" id="PTHR23189">
    <property type="entry name" value="RNA RECOGNITION MOTIF-CONTAINING"/>
    <property type="match status" value="1"/>
</dbReference>
<keyword evidence="6" id="KW-1185">Reference proteome</keyword>
<dbReference type="Gene3D" id="3.30.70.330">
    <property type="match status" value="1"/>
</dbReference>
<dbReference type="EMBL" id="KZ301980">
    <property type="protein sequence ID" value="PFH52324.1"/>
    <property type="molecule type" value="Genomic_DNA"/>
</dbReference>
<feature type="domain" description="RRM" evidence="4">
    <location>
        <begin position="160"/>
        <end position="233"/>
    </location>
</feature>
<evidence type="ECO:0000313" key="6">
    <source>
        <dbReference type="Proteomes" id="UP000242287"/>
    </source>
</evidence>
<dbReference type="GO" id="GO:0003723">
    <property type="term" value="F:RNA binding"/>
    <property type="evidence" value="ECO:0007669"/>
    <property type="project" value="UniProtKB-UniRule"/>
</dbReference>
<dbReference type="PROSITE" id="PS50102">
    <property type="entry name" value="RRM"/>
    <property type="match status" value="1"/>
</dbReference>
<feature type="compositionally biased region" description="Polar residues" evidence="3">
    <location>
        <begin position="59"/>
        <end position="72"/>
    </location>
</feature>